<keyword evidence="2 3" id="KW-0560">Oxidoreductase</keyword>
<reference evidence="9 10" key="1">
    <citation type="submission" date="2014-01" db="EMBL/GenBank/DDBJ databases">
        <title>Complete genome sequence of ionizing-radiation resistance bacterium Hymenobacter swuensis DY53.</title>
        <authorList>
            <person name="Jung J.-H."/>
            <person name="Jeong S.-W."/>
            <person name="Joe M.-H."/>
            <person name="Cho y.-j."/>
            <person name="Kim M.-K."/>
            <person name="Lim S.-Y."/>
        </authorList>
    </citation>
    <scope>NUCLEOTIDE SEQUENCE [LARGE SCALE GENOMIC DNA]</scope>
    <source>
        <strain evidence="9 10">DY53</strain>
    </source>
</reference>
<evidence type="ECO:0000313" key="9">
    <source>
        <dbReference type="EMBL" id="AHJ95975.1"/>
    </source>
</evidence>
<dbReference type="GO" id="GO:0004352">
    <property type="term" value="F:glutamate dehydrogenase (NAD+) activity"/>
    <property type="evidence" value="ECO:0007669"/>
    <property type="project" value="TreeGrafter"/>
</dbReference>
<dbReference type="PIRSF" id="PIRSF000185">
    <property type="entry name" value="Glu_DH"/>
    <property type="match status" value="1"/>
</dbReference>
<feature type="active site" description="Proton donor" evidence="4">
    <location>
        <position position="109"/>
    </location>
</feature>
<feature type="binding site" evidence="5">
    <location>
        <position position="197"/>
    </location>
    <ligand>
        <name>NAD(+)</name>
        <dbReference type="ChEBI" id="CHEBI:57540"/>
    </ligand>
</feature>
<dbReference type="GO" id="GO:0006538">
    <property type="term" value="P:L-glutamate catabolic process"/>
    <property type="evidence" value="ECO:0007669"/>
    <property type="project" value="TreeGrafter"/>
</dbReference>
<dbReference type="AlphaFoldDB" id="W8F2G7"/>
<dbReference type="FunFam" id="3.40.50.720:FF:000100">
    <property type="entry name" value="Glutamate dehydrogenase 1, mitochondrial"/>
    <property type="match status" value="1"/>
</dbReference>
<organism evidence="9 10">
    <name type="scientific">Hymenobacter swuensis DY53</name>
    <dbReference type="NCBI Taxonomy" id="1227739"/>
    <lineage>
        <taxon>Bacteria</taxon>
        <taxon>Pseudomonadati</taxon>
        <taxon>Bacteroidota</taxon>
        <taxon>Cytophagia</taxon>
        <taxon>Cytophagales</taxon>
        <taxon>Hymenobacteraceae</taxon>
        <taxon>Hymenobacter</taxon>
    </lineage>
</organism>
<dbReference type="InterPro" id="IPR006097">
    <property type="entry name" value="Glu/Leu/Phe/Val/Trp_DH_dimer"/>
</dbReference>
<comment type="similarity">
    <text evidence="1 3 7">Belongs to the Glu/Leu/Phe/Val dehydrogenases family.</text>
</comment>
<feature type="binding site" evidence="5">
    <location>
        <position position="365"/>
    </location>
    <ligand>
        <name>substrate</name>
    </ligand>
</feature>
<protein>
    <recommendedName>
        <fullName evidence="3">Glutamate dehydrogenase</fullName>
    </recommendedName>
</protein>
<evidence type="ECO:0000256" key="5">
    <source>
        <dbReference type="PIRSR" id="PIRSR000185-2"/>
    </source>
</evidence>
<feature type="site" description="Important for catalysis" evidence="6">
    <location>
        <position position="151"/>
    </location>
</feature>
<dbReference type="RefSeq" id="WP_044000821.1">
    <property type="nucleotide sequence ID" value="NZ_CP007145.1"/>
</dbReference>
<dbReference type="eggNOG" id="COG0334">
    <property type="taxonomic scope" value="Bacteria"/>
</dbReference>
<feature type="binding site" evidence="5">
    <location>
        <position position="97"/>
    </location>
    <ligand>
        <name>substrate</name>
    </ligand>
</feature>
<dbReference type="PROSITE" id="PS00074">
    <property type="entry name" value="GLFV_DEHYDROGENASE"/>
    <property type="match status" value="1"/>
</dbReference>
<evidence type="ECO:0000256" key="2">
    <source>
        <dbReference type="ARBA" id="ARBA00023002"/>
    </source>
</evidence>
<dbReference type="InterPro" id="IPR033922">
    <property type="entry name" value="NAD_bind_Glu_DH"/>
</dbReference>
<dbReference type="Proteomes" id="UP000019423">
    <property type="component" value="Chromosome"/>
</dbReference>
<dbReference type="HOGENOM" id="CLU_025763_1_0_10"/>
<dbReference type="SMART" id="SM00839">
    <property type="entry name" value="ELFV_dehydrog"/>
    <property type="match status" value="1"/>
</dbReference>
<accession>W8F2G7</accession>
<dbReference type="Gene3D" id="3.40.50.10860">
    <property type="entry name" value="Leucine Dehydrogenase, chain A, domain 1"/>
    <property type="match status" value="1"/>
</dbReference>
<dbReference type="PANTHER" id="PTHR11606">
    <property type="entry name" value="GLUTAMATE DEHYDROGENASE"/>
    <property type="match status" value="1"/>
</dbReference>
<gene>
    <name evidence="9" type="ORF">Hsw_0380</name>
</gene>
<keyword evidence="5" id="KW-0520">NAD</keyword>
<evidence type="ECO:0000313" key="10">
    <source>
        <dbReference type="Proteomes" id="UP000019423"/>
    </source>
</evidence>
<dbReference type="SUPFAM" id="SSF51735">
    <property type="entry name" value="NAD(P)-binding Rossmann-fold domains"/>
    <property type="match status" value="1"/>
</dbReference>
<dbReference type="CDD" id="cd01076">
    <property type="entry name" value="NAD_bind_1_Glu_DH"/>
    <property type="match status" value="1"/>
</dbReference>
<dbReference type="SUPFAM" id="SSF53223">
    <property type="entry name" value="Aminoacid dehydrogenase-like, N-terminal domain"/>
    <property type="match status" value="1"/>
</dbReference>
<evidence type="ECO:0000256" key="1">
    <source>
        <dbReference type="ARBA" id="ARBA00006382"/>
    </source>
</evidence>
<dbReference type="InterPro" id="IPR033524">
    <property type="entry name" value="Glu/Leu/Phe/Val_DH_AS"/>
</dbReference>
<dbReference type="InterPro" id="IPR046346">
    <property type="entry name" value="Aminoacid_DH-like_N_sf"/>
</dbReference>
<evidence type="ECO:0000256" key="6">
    <source>
        <dbReference type="PIRSR" id="PIRSR000185-3"/>
    </source>
</evidence>
<dbReference type="Pfam" id="PF02812">
    <property type="entry name" value="ELFV_dehydrog_N"/>
    <property type="match status" value="1"/>
</dbReference>
<feature type="binding site" evidence="5">
    <location>
        <position position="73"/>
    </location>
    <ligand>
        <name>substrate</name>
    </ligand>
</feature>
<dbReference type="EMBL" id="CP007145">
    <property type="protein sequence ID" value="AHJ95975.1"/>
    <property type="molecule type" value="Genomic_DNA"/>
</dbReference>
<dbReference type="InterPro" id="IPR014362">
    <property type="entry name" value="Glu_DH"/>
</dbReference>
<dbReference type="PRINTS" id="PR00082">
    <property type="entry name" value="GLFDHDRGNASE"/>
</dbReference>
<dbReference type="InterPro" id="IPR036291">
    <property type="entry name" value="NAD(P)-bd_dom_sf"/>
</dbReference>
<dbReference type="InterPro" id="IPR006095">
    <property type="entry name" value="Glu/Leu/Phe/Val/Trp_DH"/>
</dbReference>
<name>W8F2G7_9BACT</name>
<evidence type="ECO:0000256" key="3">
    <source>
        <dbReference type="PIRNR" id="PIRNR000185"/>
    </source>
</evidence>
<keyword evidence="10" id="KW-1185">Reference proteome</keyword>
<dbReference type="STRING" id="1227739.Hsw_0380"/>
<dbReference type="Gene3D" id="3.40.50.720">
    <property type="entry name" value="NAD(P)-binding Rossmann-like Domain"/>
    <property type="match status" value="1"/>
</dbReference>
<proteinExistence type="inferred from homology"/>
<evidence type="ECO:0000256" key="7">
    <source>
        <dbReference type="RuleBase" id="RU004417"/>
    </source>
</evidence>
<dbReference type="OrthoDB" id="9803297at2"/>
<dbReference type="InterPro" id="IPR006096">
    <property type="entry name" value="Glu/Leu/Phe/Val/Trp_DH_C"/>
</dbReference>
<feature type="domain" description="Glutamate/phenylalanine/leucine/valine/L-tryptophan dehydrogenase C-terminal" evidence="8">
    <location>
        <begin position="190"/>
        <end position="471"/>
    </location>
</feature>
<evidence type="ECO:0000256" key="4">
    <source>
        <dbReference type="PIRSR" id="PIRSR000185-1"/>
    </source>
</evidence>
<dbReference type="GO" id="GO:0000166">
    <property type="term" value="F:nucleotide binding"/>
    <property type="evidence" value="ECO:0007669"/>
    <property type="project" value="UniProtKB-KW"/>
</dbReference>
<dbReference type="PANTHER" id="PTHR11606:SF13">
    <property type="entry name" value="GLUTAMATE DEHYDROGENASE 1, MITOCHONDRIAL"/>
    <property type="match status" value="1"/>
</dbReference>
<sequence length="474" mass="51491">MANEQVQGKDFYESVLRFYDHAASFSKLDPGIIAQIRACNSIYKVNFPVEVDGHVQVFEGIRVQHSHHKLPSKGGIRYSVYVDEEEVMALATLMTFKCALVDVPFGGAKGGVKINPRTTPVNILERVTRRYATELIKKNLIGPGMDVPAPDYGTGSREMAWIADTYQTFKYGDTNALGCVTGKPVGQGGIRGRTEATGLGVFYGLRELLLDEPMLAKVGLSSGVAGKRIIVQGLGNVGYYAAKFCQEAGALIIGIAEREGGVFSEAGLDVEALFQHRQQTGSVLGFAGAEDVAESLDLLERECDVLIPAALENQIHEGNADRIKAKIIAEGANGPTTQAAEQILLAKGVIILPDLYLNAGGVTVSYFEWLKNLSNVRFGRMGKRAEEGAMRRLVETIERTTGKIISPQERQLIVHGADEIDLVHSGLEDTMITAYQSIRKVMDDVEGITDLRTAAFYSAIEKIGVSYQSLGIFP</sequence>
<feature type="binding site" evidence="5">
    <location>
        <position position="236"/>
    </location>
    <ligand>
        <name>NAD(+)</name>
        <dbReference type="ChEBI" id="CHEBI:57540"/>
    </ligand>
</feature>
<keyword evidence="5" id="KW-0547">Nucleotide-binding</keyword>
<dbReference type="PATRIC" id="fig|1227739.3.peg.647"/>
<dbReference type="KEGG" id="hsw:Hsw_0380"/>
<dbReference type="Pfam" id="PF00208">
    <property type="entry name" value="ELFV_dehydrog"/>
    <property type="match status" value="1"/>
</dbReference>
<evidence type="ECO:0000259" key="8">
    <source>
        <dbReference type="SMART" id="SM00839"/>
    </source>
</evidence>